<sequence length="281" mass="29850">MTMPDLVSPQAAMRLGAVQFLDATWAPPSTGRDVSAEFAARRLPGAVRFDIDRIAAPAVPGGPGRMRPALDAFVPLVEKAGIDPALPLVVYDRNGLYSAARVWWLLRSFRVARVAVLDGGMPTWERAEGAMETGLPPPVQPTDWRAVVLSDDAAATCTWQDVLQVVEHGGAQIVDVRPPGFFRGDVTGVYTGVRAGHIPGATNIPYAELMDADGCLRAPDVLAAIVAGKGIDPHAPVIVSCGSGVTACILALVFAICGWPRPRIYDGSWEEWGARPDLPLA</sequence>
<accession>A0ABX0KF98</accession>
<dbReference type="InterPro" id="IPR036873">
    <property type="entry name" value="Rhodanese-like_dom_sf"/>
</dbReference>
<dbReference type="SMART" id="SM00450">
    <property type="entry name" value="RHOD"/>
    <property type="match status" value="2"/>
</dbReference>
<gene>
    <name evidence="4" type="ORF">GOB84_14810</name>
</gene>
<comment type="caution">
    <text evidence="4">The sequence shown here is derived from an EMBL/GenBank/DDBJ whole genome shotgun (WGS) entry which is preliminary data.</text>
</comment>
<proteinExistence type="predicted"/>
<keyword evidence="2" id="KW-0677">Repeat</keyword>
<evidence type="ECO:0000313" key="4">
    <source>
        <dbReference type="EMBL" id="NHO33798.1"/>
    </source>
</evidence>
<dbReference type="Gene3D" id="3.40.250.10">
    <property type="entry name" value="Rhodanese-like domain"/>
    <property type="match status" value="2"/>
</dbReference>
<dbReference type="RefSeq" id="WP_173578267.1">
    <property type="nucleotide sequence ID" value="NZ_WOSW01000039.1"/>
</dbReference>
<reference evidence="4 5" key="1">
    <citation type="journal article" date="2020" name="Int. J. Syst. Evol. Microbiol.">
        <title>Novel acetic acid bacteria from cider fermentations: Acetobacter conturbans sp. nov. and Acetobacter fallax sp. nov.</title>
        <authorList>
            <person name="Sombolestani A.S."/>
            <person name="Cleenwerck I."/>
            <person name="Cnockaert M."/>
            <person name="Borremans W."/>
            <person name="Wieme A.D."/>
            <person name="De Vuyst L."/>
            <person name="Vandamme P."/>
        </authorList>
    </citation>
    <scope>NUCLEOTIDE SEQUENCE [LARGE SCALE GENOMIC DNA]</scope>
    <source>
        <strain evidence="4 5">LMG 1637</strain>
    </source>
</reference>
<dbReference type="CDD" id="cd01449">
    <property type="entry name" value="TST_Repeat_2"/>
    <property type="match status" value="1"/>
</dbReference>
<dbReference type="Proteomes" id="UP000615326">
    <property type="component" value="Unassembled WGS sequence"/>
</dbReference>
<keyword evidence="1" id="KW-0808">Transferase</keyword>
<evidence type="ECO:0000259" key="3">
    <source>
        <dbReference type="PROSITE" id="PS50206"/>
    </source>
</evidence>
<feature type="domain" description="Rhodanese" evidence="3">
    <location>
        <begin position="14"/>
        <end position="133"/>
    </location>
</feature>
<dbReference type="Pfam" id="PF00581">
    <property type="entry name" value="Rhodanese"/>
    <property type="match status" value="2"/>
</dbReference>
<dbReference type="InterPro" id="IPR001763">
    <property type="entry name" value="Rhodanese-like_dom"/>
</dbReference>
<organism evidence="4 5">
    <name type="scientific">Acetobacter fallax</name>
    <dbReference type="NCBI Taxonomy" id="1737473"/>
    <lineage>
        <taxon>Bacteria</taxon>
        <taxon>Pseudomonadati</taxon>
        <taxon>Pseudomonadota</taxon>
        <taxon>Alphaproteobacteria</taxon>
        <taxon>Acetobacterales</taxon>
        <taxon>Acetobacteraceae</taxon>
        <taxon>Acetobacter</taxon>
    </lineage>
</organism>
<name>A0ABX0KF98_9PROT</name>
<dbReference type="SUPFAM" id="SSF52821">
    <property type="entry name" value="Rhodanese/Cell cycle control phosphatase"/>
    <property type="match status" value="2"/>
</dbReference>
<dbReference type="PANTHER" id="PTHR11364:SF27">
    <property type="entry name" value="SULFURTRANSFERASE"/>
    <property type="match status" value="1"/>
</dbReference>
<feature type="domain" description="Rhodanese" evidence="3">
    <location>
        <begin position="167"/>
        <end position="281"/>
    </location>
</feature>
<evidence type="ECO:0000313" key="5">
    <source>
        <dbReference type="Proteomes" id="UP000615326"/>
    </source>
</evidence>
<dbReference type="EMBL" id="WOSW01000039">
    <property type="protein sequence ID" value="NHO33798.1"/>
    <property type="molecule type" value="Genomic_DNA"/>
</dbReference>
<evidence type="ECO:0000256" key="2">
    <source>
        <dbReference type="ARBA" id="ARBA00022737"/>
    </source>
</evidence>
<protein>
    <submittedName>
        <fullName evidence="4">Sulfurtransferase</fullName>
    </submittedName>
</protein>
<dbReference type="PROSITE" id="PS50206">
    <property type="entry name" value="RHODANESE_3"/>
    <property type="match status" value="2"/>
</dbReference>
<dbReference type="InterPro" id="IPR045078">
    <property type="entry name" value="TST/MPST-like"/>
</dbReference>
<keyword evidence="5" id="KW-1185">Reference proteome</keyword>
<dbReference type="PANTHER" id="PTHR11364">
    <property type="entry name" value="THIOSULFATE SULFERTANSFERASE"/>
    <property type="match status" value="1"/>
</dbReference>
<evidence type="ECO:0000256" key="1">
    <source>
        <dbReference type="ARBA" id="ARBA00022679"/>
    </source>
</evidence>
<dbReference type="CDD" id="cd01448">
    <property type="entry name" value="TST_Repeat_1"/>
    <property type="match status" value="1"/>
</dbReference>